<comment type="caution">
    <text evidence="1">The sequence shown here is derived from an EMBL/GenBank/DDBJ whole genome shotgun (WGS) entry which is preliminary data.</text>
</comment>
<dbReference type="EMBL" id="JARYMX010000001">
    <property type="protein sequence ID" value="KAJ9568248.1"/>
    <property type="molecule type" value="Genomic_DNA"/>
</dbReference>
<protein>
    <recommendedName>
        <fullName evidence="3">Reverse transcriptase Ty1/copia-type domain-containing protein</fullName>
    </recommendedName>
</protein>
<name>A0AA38U3S8_9ASTR</name>
<proteinExistence type="predicted"/>
<evidence type="ECO:0000313" key="1">
    <source>
        <dbReference type="EMBL" id="KAJ9568248.1"/>
    </source>
</evidence>
<dbReference type="Proteomes" id="UP001172457">
    <property type="component" value="Chromosome 1"/>
</dbReference>
<evidence type="ECO:0000313" key="2">
    <source>
        <dbReference type="Proteomes" id="UP001172457"/>
    </source>
</evidence>
<evidence type="ECO:0008006" key="3">
    <source>
        <dbReference type="Google" id="ProtNLM"/>
    </source>
</evidence>
<sequence>MKDLGNAACILGIRIYQDRTKRLVGFSQSTYLDKILKKIQYETGQDEEKQKVVCRVPTEENLTDPFTKALTRPKHEYHIEAISSNFEMIIFYVLQAEIHRVLLYDSVMLWCTPTLTVTGSYTGYVQSDEFNTYRKSGNIILIHEIDYYPCLRCEIEDDITHCMWVVKSGGSPWRYRVLCYKKVPQKLQCKFYKVIIRPIMLYNIRIRVLDNKKTHEKSLEVAELRMFGQT</sequence>
<accession>A0AA38U3S8</accession>
<organism evidence="1 2">
    <name type="scientific">Centaurea solstitialis</name>
    <name type="common">yellow star-thistle</name>
    <dbReference type="NCBI Taxonomy" id="347529"/>
    <lineage>
        <taxon>Eukaryota</taxon>
        <taxon>Viridiplantae</taxon>
        <taxon>Streptophyta</taxon>
        <taxon>Embryophyta</taxon>
        <taxon>Tracheophyta</taxon>
        <taxon>Spermatophyta</taxon>
        <taxon>Magnoliopsida</taxon>
        <taxon>eudicotyledons</taxon>
        <taxon>Gunneridae</taxon>
        <taxon>Pentapetalae</taxon>
        <taxon>asterids</taxon>
        <taxon>campanulids</taxon>
        <taxon>Asterales</taxon>
        <taxon>Asteraceae</taxon>
        <taxon>Carduoideae</taxon>
        <taxon>Cardueae</taxon>
        <taxon>Centaureinae</taxon>
        <taxon>Centaurea</taxon>
    </lineage>
</organism>
<keyword evidence="2" id="KW-1185">Reference proteome</keyword>
<reference evidence="1" key="1">
    <citation type="submission" date="2023-03" db="EMBL/GenBank/DDBJ databases">
        <title>Chromosome-scale reference genome and RAD-based genetic map of yellow starthistle (Centaurea solstitialis) reveal putative structural variation and QTLs associated with invader traits.</title>
        <authorList>
            <person name="Reatini B."/>
            <person name="Cang F.A."/>
            <person name="Jiang Q."/>
            <person name="Mckibben M.T.W."/>
            <person name="Barker M.S."/>
            <person name="Rieseberg L.H."/>
            <person name="Dlugosch K.M."/>
        </authorList>
    </citation>
    <scope>NUCLEOTIDE SEQUENCE</scope>
    <source>
        <strain evidence="1">CAN-66</strain>
        <tissue evidence="1">Leaf</tissue>
    </source>
</reference>
<gene>
    <name evidence="1" type="ORF">OSB04_004214</name>
</gene>
<dbReference type="AlphaFoldDB" id="A0AA38U3S8"/>